<feature type="compositionally biased region" description="Pro residues" evidence="1">
    <location>
        <begin position="36"/>
        <end position="56"/>
    </location>
</feature>
<evidence type="ECO:0000313" key="3">
    <source>
        <dbReference type="EMBL" id="KAL2342042.1"/>
    </source>
</evidence>
<organism evidence="3 4">
    <name type="scientific">Flemingia macrophylla</name>
    <dbReference type="NCBI Taxonomy" id="520843"/>
    <lineage>
        <taxon>Eukaryota</taxon>
        <taxon>Viridiplantae</taxon>
        <taxon>Streptophyta</taxon>
        <taxon>Embryophyta</taxon>
        <taxon>Tracheophyta</taxon>
        <taxon>Spermatophyta</taxon>
        <taxon>Magnoliopsida</taxon>
        <taxon>eudicotyledons</taxon>
        <taxon>Gunneridae</taxon>
        <taxon>Pentapetalae</taxon>
        <taxon>rosids</taxon>
        <taxon>fabids</taxon>
        <taxon>Fabales</taxon>
        <taxon>Fabaceae</taxon>
        <taxon>Papilionoideae</taxon>
        <taxon>50 kb inversion clade</taxon>
        <taxon>NPAAA clade</taxon>
        <taxon>indigoferoid/millettioid clade</taxon>
        <taxon>Phaseoleae</taxon>
        <taxon>Flemingia</taxon>
    </lineage>
</organism>
<feature type="region of interest" description="Disordered" evidence="1">
    <location>
        <begin position="33"/>
        <end position="68"/>
    </location>
</feature>
<dbReference type="Proteomes" id="UP001603857">
    <property type="component" value="Unassembled WGS sequence"/>
</dbReference>
<keyword evidence="4" id="KW-1185">Reference proteome</keyword>
<gene>
    <name evidence="3" type="ORF">Fmac_009982</name>
</gene>
<sequence>MASSKSFIILTFLLALTFSSMSMSLAINRHLTETTPPLPSIPPETEPPLPSIPPETEPSLSPLPSIPPEIEPIVAPEAEATPPRLSKIIPLY</sequence>
<dbReference type="EMBL" id="JBGMDY010000003">
    <property type="protein sequence ID" value="KAL2342042.1"/>
    <property type="molecule type" value="Genomic_DNA"/>
</dbReference>
<name>A0ABD1N1R6_9FABA</name>
<comment type="caution">
    <text evidence="3">The sequence shown here is derived from an EMBL/GenBank/DDBJ whole genome shotgun (WGS) entry which is preliminary data.</text>
</comment>
<evidence type="ECO:0000313" key="4">
    <source>
        <dbReference type="Proteomes" id="UP001603857"/>
    </source>
</evidence>
<evidence type="ECO:0000256" key="1">
    <source>
        <dbReference type="SAM" id="MobiDB-lite"/>
    </source>
</evidence>
<protein>
    <submittedName>
        <fullName evidence="3">Uncharacterized protein</fullName>
    </submittedName>
</protein>
<feature type="signal peptide" evidence="2">
    <location>
        <begin position="1"/>
        <end position="26"/>
    </location>
</feature>
<feature type="chain" id="PRO_5044822319" evidence="2">
    <location>
        <begin position="27"/>
        <end position="92"/>
    </location>
</feature>
<accession>A0ABD1N1R6</accession>
<keyword evidence="2" id="KW-0732">Signal</keyword>
<proteinExistence type="predicted"/>
<reference evidence="3 4" key="1">
    <citation type="submission" date="2024-08" db="EMBL/GenBank/DDBJ databases">
        <title>Insights into the chromosomal genome structure of Flemingia macrophylla.</title>
        <authorList>
            <person name="Ding Y."/>
            <person name="Zhao Y."/>
            <person name="Bi W."/>
            <person name="Wu M."/>
            <person name="Zhao G."/>
            <person name="Gong Y."/>
            <person name="Li W."/>
            <person name="Zhang P."/>
        </authorList>
    </citation>
    <scope>NUCLEOTIDE SEQUENCE [LARGE SCALE GENOMIC DNA]</scope>
    <source>
        <strain evidence="3">DYQJB</strain>
        <tissue evidence="3">Leaf</tissue>
    </source>
</reference>
<evidence type="ECO:0000256" key="2">
    <source>
        <dbReference type="SAM" id="SignalP"/>
    </source>
</evidence>
<dbReference type="AlphaFoldDB" id="A0ABD1N1R6"/>